<sequence length="66" mass="6407">MAESGAGSGNGDGHGGDRPRVVEAEAKGPRIDDQTSEGATSDAGVEITGEDRGIDGHAAEAGGNGE</sequence>
<evidence type="ECO:0000313" key="2">
    <source>
        <dbReference type="Proteomes" id="UP001062846"/>
    </source>
</evidence>
<protein>
    <submittedName>
        <fullName evidence="1">Uncharacterized protein</fullName>
    </submittedName>
</protein>
<dbReference type="Proteomes" id="UP001062846">
    <property type="component" value="Chromosome 6"/>
</dbReference>
<accession>A0ACC0N767</accession>
<dbReference type="EMBL" id="CM046393">
    <property type="protein sequence ID" value="KAI8549172.1"/>
    <property type="molecule type" value="Genomic_DNA"/>
</dbReference>
<comment type="caution">
    <text evidence="1">The sequence shown here is derived from an EMBL/GenBank/DDBJ whole genome shotgun (WGS) entry which is preliminary data.</text>
</comment>
<proteinExistence type="predicted"/>
<organism evidence="1 2">
    <name type="scientific">Rhododendron molle</name>
    <name type="common">Chinese azalea</name>
    <name type="synonym">Azalea mollis</name>
    <dbReference type="NCBI Taxonomy" id="49168"/>
    <lineage>
        <taxon>Eukaryota</taxon>
        <taxon>Viridiplantae</taxon>
        <taxon>Streptophyta</taxon>
        <taxon>Embryophyta</taxon>
        <taxon>Tracheophyta</taxon>
        <taxon>Spermatophyta</taxon>
        <taxon>Magnoliopsida</taxon>
        <taxon>eudicotyledons</taxon>
        <taxon>Gunneridae</taxon>
        <taxon>Pentapetalae</taxon>
        <taxon>asterids</taxon>
        <taxon>Ericales</taxon>
        <taxon>Ericaceae</taxon>
        <taxon>Ericoideae</taxon>
        <taxon>Rhodoreae</taxon>
        <taxon>Rhododendron</taxon>
    </lineage>
</organism>
<name>A0ACC0N767_RHOML</name>
<gene>
    <name evidence="1" type="ORF">RHMOL_Rhmol06G0005700</name>
</gene>
<evidence type="ECO:0000313" key="1">
    <source>
        <dbReference type="EMBL" id="KAI8549172.1"/>
    </source>
</evidence>
<reference evidence="1" key="1">
    <citation type="submission" date="2022-02" db="EMBL/GenBank/DDBJ databases">
        <title>Plant Genome Project.</title>
        <authorList>
            <person name="Zhang R.-G."/>
        </authorList>
    </citation>
    <scope>NUCLEOTIDE SEQUENCE</scope>
    <source>
        <strain evidence="1">AT1</strain>
    </source>
</reference>
<keyword evidence="2" id="KW-1185">Reference proteome</keyword>